<dbReference type="PANTHER" id="PTHR47331:SF1">
    <property type="entry name" value="GAG-LIKE PROTEIN"/>
    <property type="match status" value="1"/>
</dbReference>
<sequence length="237" mass="26870">MSEPRRWQPFAANRGAQIQELTPNVHWNFVSGTENPADRGTRGIPPTKLESVTCVSMDPIDSQNHPIILPKTDHVVNLIFTDYPLKLLRAGPQLLQAALREKFWTLLVLDVVRRVVRRCIPCFRIRPRFAEQFMGDLPESRVCSSSVFQRTGDDFAGPFLIRSSKGRGSHNTKRNICVFVCLATKAVHLEVVSNLTSEILCDKGTNFYGASTYLRKEFYQLLKEDAVHKLLVTDNIT</sequence>
<dbReference type="Gene3D" id="3.30.420.10">
    <property type="entry name" value="Ribonuclease H-like superfamily/Ribonuclease H"/>
    <property type="match status" value="1"/>
</dbReference>
<evidence type="ECO:0000313" key="2">
    <source>
        <dbReference type="Proteomes" id="UP000887159"/>
    </source>
</evidence>
<accession>A0A8X6VGU8</accession>
<dbReference type="Proteomes" id="UP000887159">
    <property type="component" value="Unassembled WGS sequence"/>
</dbReference>
<name>A0A8X6VGU8_TRICX</name>
<dbReference type="AlphaFoldDB" id="A0A8X6VGU8"/>
<comment type="caution">
    <text evidence="1">The sequence shown here is derived from an EMBL/GenBank/DDBJ whole genome shotgun (WGS) entry which is preliminary data.</text>
</comment>
<dbReference type="GO" id="GO:0003676">
    <property type="term" value="F:nucleic acid binding"/>
    <property type="evidence" value="ECO:0007669"/>
    <property type="project" value="InterPro"/>
</dbReference>
<keyword evidence="2" id="KW-1185">Reference proteome</keyword>
<proteinExistence type="predicted"/>
<reference evidence="1" key="1">
    <citation type="submission" date="2020-08" db="EMBL/GenBank/DDBJ databases">
        <title>Multicomponent nature underlies the extraordinary mechanical properties of spider dragline silk.</title>
        <authorList>
            <person name="Kono N."/>
            <person name="Nakamura H."/>
            <person name="Mori M."/>
            <person name="Yoshida Y."/>
            <person name="Ohtoshi R."/>
            <person name="Malay A.D."/>
            <person name="Moran D.A.P."/>
            <person name="Tomita M."/>
            <person name="Numata K."/>
            <person name="Arakawa K."/>
        </authorList>
    </citation>
    <scope>NUCLEOTIDE SEQUENCE</scope>
</reference>
<evidence type="ECO:0000313" key="1">
    <source>
        <dbReference type="EMBL" id="GFY06849.1"/>
    </source>
</evidence>
<dbReference type="EMBL" id="BMAU01021264">
    <property type="protein sequence ID" value="GFY06849.1"/>
    <property type="molecule type" value="Genomic_DNA"/>
</dbReference>
<dbReference type="InterPro" id="IPR036397">
    <property type="entry name" value="RNaseH_sf"/>
</dbReference>
<dbReference type="PANTHER" id="PTHR47331">
    <property type="entry name" value="PHD-TYPE DOMAIN-CONTAINING PROTEIN"/>
    <property type="match status" value="1"/>
</dbReference>
<organism evidence="1 2">
    <name type="scientific">Trichonephila clavipes</name>
    <name type="common">Golden silk orbweaver</name>
    <name type="synonym">Nephila clavipes</name>
    <dbReference type="NCBI Taxonomy" id="2585209"/>
    <lineage>
        <taxon>Eukaryota</taxon>
        <taxon>Metazoa</taxon>
        <taxon>Ecdysozoa</taxon>
        <taxon>Arthropoda</taxon>
        <taxon>Chelicerata</taxon>
        <taxon>Arachnida</taxon>
        <taxon>Araneae</taxon>
        <taxon>Araneomorphae</taxon>
        <taxon>Entelegynae</taxon>
        <taxon>Araneoidea</taxon>
        <taxon>Nephilidae</taxon>
        <taxon>Trichonephila</taxon>
    </lineage>
</organism>
<gene>
    <name evidence="1" type="primary">AVEN_137922_1</name>
    <name evidence="1" type="ORF">TNCV_482531</name>
</gene>
<protein>
    <submittedName>
        <fullName evidence="1">Integrase catalytic domain-containing protein</fullName>
    </submittedName>
</protein>